<dbReference type="Pfam" id="PF13407">
    <property type="entry name" value="Peripla_BP_4"/>
    <property type="match status" value="1"/>
</dbReference>
<dbReference type="EMBL" id="JAGSOV010000004">
    <property type="protein sequence ID" value="MCO1653621.1"/>
    <property type="molecule type" value="Genomic_DNA"/>
</dbReference>
<gene>
    <name evidence="5" type="ORF">KDL28_00985</name>
</gene>
<dbReference type="PANTHER" id="PTHR30036:SF1">
    <property type="entry name" value="D-XYLOSE-BINDING PERIPLASMIC PROTEIN"/>
    <property type="match status" value="1"/>
</dbReference>
<feature type="chain" id="PRO_5047018159" evidence="3">
    <location>
        <begin position="30"/>
        <end position="363"/>
    </location>
</feature>
<dbReference type="InterPro" id="IPR050555">
    <property type="entry name" value="Bact_Solute-Bind_Prot2"/>
</dbReference>
<accession>A0ABT0ZSB7</accession>
<organism evidence="5 6">
    <name type="scientific">Pseudonocardia humida</name>
    <dbReference type="NCBI Taxonomy" id="2800819"/>
    <lineage>
        <taxon>Bacteria</taxon>
        <taxon>Bacillati</taxon>
        <taxon>Actinomycetota</taxon>
        <taxon>Actinomycetes</taxon>
        <taxon>Pseudonocardiales</taxon>
        <taxon>Pseudonocardiaceae</taxon>
        <taxon>Pseudonocardia</taxon>
    </lineage>
</organism>
<comment type="caution">
    <text evidence="5">The sequence shown here is derived from an EMBL/GenBank/DDBJ whole genome shotgun (WGS) entry which is preliminary data.</text>
</comment>
<sequence>MSWDAPRPAGRRGIAAVALAVSLAACSQAAPTPDAAAALAADSPIIAFLMPDQASTRYERYDYPLFQSRVDNLCVRCDVIYSNAEASADKQREQAMAALDRGAGVLVISAVDPAVAADIVRQAHDRGTKVVAYDRPIVDEPADRYISYDNEAIGRLITESLLDRLEGAPAGGGLLQVNGAPEDAAADLVQQGIAAALEDSAIPVLASYDTPGWDPDKAEAWVREQIDRFGPQIIGVIAGNDGTAGGAAAAFRAAGVSPVPPITGNDSELAAAQRILQGQQFNTISKPIKMVAEGAAATAVQIVNGGEPRAGEMLFGTPTELYEPTIVTAANLRSALIDTGELELGTVCTPELLDACERAGIER</sequence>
<evidence type="ECO:0000313" key="6">
    <source>
        <dbReference type="Proteomes" id="UP001165283"/>
    </source>
</evidence>
<dbReference type="InterPro" id="IPR025997">
    <property type="entry name" value="SBP_2_dom"/>
</dbReference>
<keyword evidence="2 3" id="KW-0732">Signal</keyword>
<evidence type="ECO:0000256" key="3">
    <source>
        <dbReference type="SAM" id="SignalP"/>
    </source>
</evidence>
<dbReference type="PROSITE" id="PS51257">
    <property type="entry name" value="PROKAR_LIPOPROTEIN"/>
    <property type="match status" value="1"/>
</dbReference>
<feature type="domain" description="Periplasmic binding protein" evidence="4">
    <location>
        <begin position="46"/>
        <end position="306"/>
    </location>
</feature>
<dbReference type="Gene3D" id="3.40.50.2300">
    <property type="match status" value="2"/>
</dbReference>
<reference evidence="5" key="1">
    <citation type="submission" date="2021-04" db="EMBL/GenBank/DDBJ databases">
        <title>Pseudonocardia sp. nov., isolated from sandy soil of mangrove forest.</title>
        <authorList>
            <person name="Zan Z."/>
            <person name="Huang R."/>
            <person name="Liu W."/>
        </authorList>
    </citation>
    <scope>NUCLEOTIDE SEQUENCE</scope>
    <source>
        <strain evidence="5">S2-4</strain>
    </source>
</reference>
<evidence type="ECO:0000256" key="2">
    <source>
        <dbReference type="ARBA" id="ARBA00022729"/>
    </source>
</evidence>
<protein>
    <submittedName>
        <fullName evidence="5">Substrate-binding domain-containing protein</fullName>
    </submittedName>
</protein>
<evidence type="ECO:0000259" key="4">
    <source>
        <dbReference type="Pfam" id="PF13407"/>
    </source>
</evidence>
<dbReference type="SUPFAM" id="SSF53822">
    <property type="entry name" value="Periplasmic binding protein-like I"/>
    <property type="match status" value="1"/>
</dbReference>
<proteinExistence type="predicted"/>
<evidence type="ECO:0000313" key="5">
    <source>
        <dbReference type="EMBL" id="MCO1653621.1"/>
    </source>
</evidence>
<comment type="subcellular location">
    <subcellularLocation>
        <location evidence="1">Cell envelope</location>
    </subcellularLocation>
</comment>
<dbReference type="PANTHER" id="PTHR30036">
    <property type="entry name" value="D-XYLOSE-BINDING PERIPLASMIC PROTEIN"/>
    <property type="match status" value="1"/>
</dbReference>
<dbReference type="Proteomes" id="UP001165283">
    <property type="component" value="Unassembled WGS sequence"/>
</dbReference>
<feature type="signal peptide" evidence="3">
    <location>
        <begin position="1"/>
        <end position="29"/>
    </location>
</feature>
<keyword evidence="6" id="KW-1185">Reference proteome</keyword>
<evidence type="ECO:0000256" key="1">
    <source>
        <dbReference type="ARBA" id="ARBA00004196"/>
    </source>
</evidence>
<dbReference type="InterPro" id="IPR028082">
    <property type="entry name" value="Peripla_BP_I"/>
</dbReference>
<dbReference type="RefSeq" id="WP_252435211.1">
    <property type="nucleotide sequence ID" value="NZ_JAGSOV010000004.1"/>
</dbReference>
<name>A0ABT0ZSB7_9PSEU</name>